<keyword evidence="6" id="KW-1185">Reference proteome</keyword>
<dbReference type="Proteomes" id="UP000313849">
    <property type="component" value="Unassembled WGS sequence"/>
</dbReference>
<comment type="caution">
    <text evidence="5">The sequence shown here is derived from an EMBL/GenBank/DDBJ whole genome shotgun (WGS) entry which is preliminary data.</text>
</comment>
<dbReference type="InterPro" id="IPR011712">
    <property type="entry name" value="Sig_transdc_His_kin_sub3_dim/P"/>
</dbReference>
<keyword evidence="2" id="KW-0418">Kinase</keyword>
<dbReference type="SUPFAM" id="SSF55781">
    <property type="entry name" value="GAF domain-like"/>
    <property type="match status" value="2"/>
</dbReference>
<proteinExistence type="predicted"/>
<feature type="domain" description="GAF" evidence="4">
    <location>
        <begin position="186"/>
        <end position="335"/>
    </location>
</feature>
<dbReference type="Pfam" id="PF07730">
    <property type="entry name" value="HisKA_3"/>
    <property type="match status" value="1"/>
</dbReference>
<accession>A0A5C5BBA4</accession>
<dbReference type="AlphaFoldDB" id="A0A5C5BBA4"/>
<dbReference type="SMART" id="SM00065">
    <property type="entry name" value="GAF"/>
    <property type="match status" value="2"/>
</dbReference>
<organism evidence="5 6">
    <name type="scientific">Miniimonas arenae</name>
    <dbReference type="NCBI Taxonomy" id="676201"/>
    <lineage>
        <taxon>Bacteria</taxon>
        <taxon>Bacillati</taxon>
        <taxon>Actinomycetota</taxon>
        <taxon>Actinomycetes</taxon>
        <taxon>Micrococcales</taxon>
        <taxon>Beutenbergiaceae</taxon>
        <taxon>Miniimonas</taxon>
    </lineage>
</organism>
<dbReference type="Pfam" id="PF02518">
    <property type="entry name" value="HATPase_c"/>
    <property type="match status" value="1"/>
</dbReference>
<dbReference type="PANTHER" id="PTHR24421">
    <property type="entry name" value="NITRATE/NITRITE SENSOR PROTEIN NARX-RELATED"/>
    <property type="match status" value="1"/>
</dbReference>
<dbReference type="Gene3D" id="3.30.450.40">
    <property type="match status" value="2"/>
</dbReference>
<name>A0A5C5BBA4_9MICO</name>
<dbReference type="InterPro" id="IPR003594">
    <property type="entry name" value="HATPase_dom"/>
</dbReference>
<dbReference type="InterPro" id="IPR036890">
    <property type="entry name" value="HATPase_C_sf"/>
</dbReference>
<dbReference type="InterPro" id="IPR029016">
    <property type="entry name" value="GAF-like_dom_sf"/>
</dbReference>
<evidence type="ECO:0000256" key="3">
    <source>
        <dbReference type="ARBA" id="ARBA00023012"/>
    </source>
</evidence>
<evidence type="ECO:0000313" key="6">
    <source>
        <dbReference type="Proteomes" id="UP000313849"/>
    </source>
</evidence>
<dbReference type="EMBL" id="VENP01000027">
    <property type="protein sequence ID" value="TNU74010.1"/>
    <property type="molecule type" value="Genomic_DNA"/>
</dbReference>
<dbReference type="InterPro" id="IPR003018">
    <property type="entry name" value="GAF"/>
</dbReference>
<sequence>MTSPITPALLTKVLELAGQLDAERVLAELVVSAADLTGARYAAIAELDAYGETTTFVQQGVTPEEEHVLGHPPRGHGVLGALPQEGVLLLEDLTRHPAFGGFPPGHPPMHTFLGVTVAAGEISLGRLYLAEKAGGFTAHDVETVQLLAAAAAVAIDNARLYEQAQDRERWLAVSQEITTALLEGSDEEDVLQLVARRIREVADADTAAIVLPSVDDEWVTEIVDGAHMAEMIGNTLHEDGHAIRSVRTARGSIVESISREPDRFIAPARAFERALYAPLLSSGADGDGHDALGVLILFRLPGRPAFTEGDLAVANDFGAQAALALRLAAARHAEDVASLLNERNRIARDLHDLAIQQLFATGMRLEHAKSLLAGDNPAEVGVRTEIDQAIDGVEEGVRQIRGIVRSLRDRDEHLPVVERLVREASLARASLGFAPSMLLTLDGEQLASLDTSGDVASEIDARLGDRLGDDLVAVVREGLSNVARHAAATSARVEIRVDARTVSVTVTDDGRGADPASDRRSGLGNLASRAAEHDGVSRLEPGPDGCGSQLTWEAWIG</sequence>
<dbReference type="RefSeq" id="WP_139986925.1">
    <property type="nucleotide sequence ID" value="NZ_VENP01000027.1"/>
</dbReference>
<dbReference type="PANTHER" id="PTHR24421:SF56">
    <property type="entry name" value="OXYGEN SENSOR HISTIDINE KINASE RESPONSE REGULATOR DOST"/>
    <property type="match status" value="1"/>
</dbReference>
<evidence type="ECO:0000259" key="4">
    <source>
        <dbReference type="SMART" id="SM00065"/>
    </source>
</evidence>
<dbReference type="GO" id="GO:0016020">
    <property type="term" value="C:membrane"/>
    <property type="evidence" value="ECO:0007669"/>
    <property type="project" value="InterPro"/>
</dbReference>
<dbReference type="OrthoDB" id="5241249at2"/>
<protein>
    <submittedName>
        <fullName evidence="5">GAF domain-containing protein</fullName>
    </submittedName>
</protein>
<evidence type="ECO:0000256" key="2">
    <source>
        <dbReference type="ARBA" id="ARBA00022777"/>
    </source>
</evidence>
<evidence type="ECO:0000313" key="5">
    <source>
        <dbReference type="EMBL" id="TNU74010.1"/>
    </source>
</evidence>
<dbReference type="CDD" id="cd16917">
    <property type="entry name" value="HATPase_UhpB-NarQ-NarX-like"/>
    <property type="match status" value="1"/>
</dbReference>
<reference evidence="5 6" key="1">
    <citation type="submission" date="2019-06" db="EMBL/GenBank/DDBJ databases">
        <title>Draft genome sequence of Miniimonas arenae KCTC 19750T isolated from sea sand.</title>
        <authorList>
            <person name="Park S.-J."/>
        </authorList>
    </citation>
    <scope>NUCLEOTIDE SEQUENCE [LARGE SCALE GENOMIC DNA]</scope>
    <source>
        <strain evidence="5 6">KCTC 19750</strain>
    </source>
</reference>
<evidence type="ECO:0000256" key="1">
    <source>
        <dbReference type="ARBA" id="ARBA00022679"/>
    </source>
</evidence>
<dbReference type="Gene3D" id="1.20.5.1930">
    <property type="match status" value="1"/>
</dbReference>
<dbReference type="Pfam" id="PF13185">
    <property type="entry name" value="GAF_2"/>
    <property type="match status" value="2"/>
</dbReference>
<dbReference type="Gene3D" id="3.30.565.10">
    <property type="entry name" value="Histidine kinase-like ATPase, C-terminal domain"/>
    <property type="match status" value="1"/>
</dbReference>
<gene>
    <name evidence="5" type="ORF">FH969_08450</name>
</gene>
<keyword evidence="1" id="KW-0808">Transferase</keyword>
<dbReference type="InterPro" id="IPR050482">
    <property type="entry name" value="Sensor_HK_TwoCompSys"/>
</dbReference>
<dbReference type="GO" id="GO:0046983">
    <property type="term" value="F:protein dimerization activity"/>
    <property type="evidence" value="ECO:0007669"/>
    <property type="project" value="InterPro"/>
</dbReference>
<dbReference type="GO" id="GO:0000155">
    <property type="term" value="F:phosphorelay sensor kinase activity"/>
    <property type="evidence" value="ECO:0007669"/>
    <property type="project" value="InterPro"/>
</dbReference>
<dbReference type="SUPFAM" id="SSF55874">
    <property type="entry name" value="ATPase domain of HSP90 chaperone/DNA topoisomerase II/histidine kinase"/>
    <property type="match status" value="1"/>
</dbReference>
<keyword evidence="3" id="KW-0902">Two-component regulatory system</keyword>
<feature type="domain" description="GAF" evidence="4">
    <location>
        <begin position="21"/>
        <end position="165"/>
    </location>
</feature>